<dbReference type="InterPro" id="IPR058980">
    <property type="entry name" value="Glyco_transf_N"/>
</dbReference>
<keyword evidence="2 4" id="KW-0328">Glycosyltransferase</keyword>
<proteinExistence type="inferred from homology"/>
<evidence type="ECO:0000256" key="3">
    <source>
        <dbReference type="ARBA" id="ARBA00022679"/>
    </source>
</evidence>
<keyword evidence="6" id="KW-0812">Transmembrane</keyword>
<dbReference type="EMBL" id="JAAALK010000085">
    <property type="protein sequence ID" value="KAG8083299.1"/>
    <property type="molecule type" value="Genomic_DNA"/>
</dbReference>
<evidence type="ECO:0000313" key="9">
    <source>
        <dbReference type="Proteomes" id="UP000729402"/>
    </source>
</evidence>
<dbReference type="InterPro" id="IPR002213">
    <property type="entry name" value="UDP_glucos_trans"/>
</dbReference>
<evidence type="ECO:0000256" key="5">
    <source>
        <dbReference type="RuleBase" id="RU362057"/>
    </source>
</evidence>
<dbReference type="PANTHER" id="PTHR48047">
    <property type="entry name" value="GLYCOSYLTRANSFERASE"/>
    <property type="match status" value="1"/>
</dbReference>
<dbReference type="PANTHER" id="PTHR48047:SF107">
    <property type="entry name" value="UDP-GLYCOSYLTRANSFERASE 92A1-LIKE"/>
    <property type="match status" value="1"/>
</dbReference>
<protein>
    <recommendedName>
        <fullName evidence="5">Glycosyltransferase</fullName>
        <ecNumber evidence="5">2.4.1.-</ecNumber>
    </recommendedName>
</protein>
<dbReference type="PROSITE" id="PS00375">
    <property type="entry name" value="UDPGT"/>
    <property type="match status" value="1"/>
</dbReference>
<feature type="domain" description="Glycosyltransferase N-terminal" evidence="7">
    <location>
        <begin position="11"/>
        <end position="156"/>
    </location>
</feature>
<evidence type="ECO:0000256" key="6">
    <source>
        <dbReference type="SAM" id="Phobius"/>
    </source>
</evidence>
<dbReference type="GO" id="GO:0035251">
    <property type="term" value="F:UDP-glucosyltransferase activity"/>
    <property type="evidence" value="ECO:0007669"/>
    <property type="project" value="TreeGrafter"/>
</dbReference>
<keyword evidence="6" id="KW-1133">Transmembrane helix</keyword>
<name>A0A8J5W700_ZIZPA</name>
<dbReference type="Pfam" id="PF26168">
    <property type="entry name" value="Glyco_transf_N"/>
    <property type="match status" value="1"/>
</dbReference>
<accession>A0A8J5W700</accession>
<reference evidence="8" key="1">
    <citation type="journal article" date="2021" name="bioRxiv">
        <title>Whole Genome Assembly and Annotation of Northern Wild Rice, Zizania palustris L., Supports a Whole Genome Duplication in the Zizania Genus.</title>
        <authorList>
            <person name="Haas M."/>
            <person name="Kono T."/>
            <person name="Macchietto M."/>
            <person name="Millas R."/>
            <person name="McGilp L."/>
            <person name="Shao M."/>
            <person name="Duquette J."/>
            <person name="Hirsch C.N."/>
            <person name="Kimball J."/>
        </authorList>
    </citation>
    <scope>NUCLEOTIDE SEQUENCE</scope>
    <source>
        <tissue evidence="8">Fresh leaf tissue</tissue>
    </source>
</reference>
<comment type="similarity">
    <text evidence="1 4">Belongs to the UDP-glycosyltransferase family.</text>
</comment>
<reference evidence="8" key="2">
    <citation type="submission" date="2021-02" db="EMBL/GenBank/DDBJ databases">
        <authorList>
            <person name="Kimball J.A."/>
            <person name="Haas M.W."/>
            <person name="Macchietto M."/>
            <person name="Kono T."/>
            <person name="Duquette J."/>
            <person name="Shao M."/>
        </authorList>
    </citation>
    <scope>NUCLEOTIDE SEQUENCE</scope>
    <source>
        <tissue evidence="8">Fresh leaf tissue</tissue>
    </source>
</reference>
<evidence type="ECO:0000256" key="1">
    <source>
        <dbReference type="ARBA" id="ARBA00009995"/>
    </source>
</evidence>
<dbReference type="InterPro" id="IPR035595">
    <property type="entry name" value="UDP_glycos_trans_CS"/>
</dbReference>
<organism evidence="8 9">
    <name type="scientific">Zizania palustris</name>
    <name type="common">Northern wild rice</name>
    <dbReference type="NCBI Taxonomy" id="103762"/>
    <lineage>
        <taxon>Eukaryota</taxon>
        <taxon>Viridiplantae</taxon>
        <taxon>Streptophyta</taxon>
        <taxon>Embryophyta</taxon>
        <taxon>Tracheophyta</taxon>
        <taxon>Spermatophyta</taxon>
        <taxon>Magnoliopsida</taxon>
        <taxon>Liliopsida</taxon>
        <taxon>Poales</taxon>
        <taxon>Poaceae</taxon>
        <taxon>BOP clade</taxon>
        <taxon>Oryzoideae</taxon>
        <taxon>Oryzeae</taxon>
        <taxon>Zizaniinae</taxon>
        <taxon>Zizania</taxon>
    </lineage>
</organism>
<evidence type="ECO:0000256" key="4">
    <source>
        <dbReference type="RuleBase" id="RU003718"/>
    </source>
</evidence>
<evidence type="ECO:0000256" key="2">
    <source>
        <dbReference type="ARBA" id="ARBA00022676"/>
    </source>
</evidence>
<sequence>MATAAGTTKHIVLFPFPGRGHLAGFLAVARLLRATSPDVAVTLVSTPRNIAALCARCWSNVGLHALPFVPANHDLPVDCESTSSLPLPEFITLFEAFESLEPAFDDFVSGLLAGGRGTVCVVADAFVAWTVRVARRRGCGHAFFLSCGALGTAVLHALWNNMPALPFAPDDGLLHLPEHPQLVLHRTQVSRTFLDARPGLDRWMAYHRRQILHGYQTDAVLINTVEAFEPTGLAMVRRTIGEFVPVWPIGPLVRNDEEFASSEKTITDDAVLSWLDTQRLASVLYISFGSQNSIQLTQMTELAAALESTGRPFVWAIRPPVGFDINSAFRNEWLPEGFEGRACAASRGLLVRGWAPQVNILAHASTGAFLTHCGWNSVLESLTRGVPLVGWPVAAEQFYNAKMLEEWGVCLEVARGNLESSAVDRSKVAEVLELVMGDRAESAGMRRRVKELQELMKMAWAEDGGSSRTALLEFLTAMRLTYDTGETESQGSPPP</sequence>
<dbReference type="FunFam" id="3.40.50.2000:FF:000064">
    <property type="entry name" value="Glycosyltransferase"/>
    <property type="match status" value="1"/>
</dbReference>
<feature type="transmembrane region" description="Helical" evidence="6">
    <location>
        <begin position="142"/>
        <end position="159"/>
    </location>
</feature>
<keyword evidence="3 4" id="KW-0808">Transferase</keyword>
<keyword evidence="9" id="KW-1185">Reference proteome</keyword>
<dbReference type="Proteomes" id="UP000729402">
    <property type="component" value="Unassembled WGS sequence"/>
</dbReference>
<dbReference type="Pfam" id="PF00201">
    <property type="entry name" value="UDPGT"/>
    <property type="match status" value="1"/>
</dbReference>
<dbReference type="AlphaFoldDB" id="A0A8J5W700"/>
<evidence type="ECO:0000313" key="8">
    <source>
        <dbReference type="EMBL" id="KAG8083299.1"/>
    </source>
</evidence>
<evidence type="ECO:0000259" key="7">
    <source>
        <dbReference type="Pfam" id="PF26168"/>
    </source>
</evidence>
<gene>
    <name evidence="8" type="ORF">GUJ93_ZPchr0015g6733</name>
</gene>
<keyword evidence="6" id="KW-0472">Membrane</keyword>
<dbReference type="FunFam" id="3.40.50.2000:FF:000103">
    <property type="entry name" value="Glycosyltransferase"/>
    <property type="match status" value="1"/>
</dbReference>
<dbReference type="EC" id="2.4.1.-" evidence="5"/>
<comment type="caution">
    <text evidence="8">The sequence shown here is derived from an EMBL/GenBank/DDBJ whole genome shotgun (WGS) entry which is preliminary data.</text>
</comment>
<dbReference type="OrthoDB" id="5835829at2759"/>
<dbReference type="CDD" id="cd03784">
    <property type="entry name" value="GT1_Gtf-like"/>
    <property type="match status" value="1"/>
</dbReference>